<comment type="caution">
    <text evidence="1">The sequence shown here is derived from an EMBL/GenBank/DDBJ whole genome shotgun (WGS) entry which is preliminary data.</text>
</comment>
<gene>
    <name evidence="1" type="ORF">CTRU02_201347</name>
</gene>
<keyword evidence="2" id="KW-1185">Reference proteome</keyword>
<reference evidence="1 2" key="1">
    <citation type="journal article" date="2020" name="Phytopathology">
        <title>Genome Sequence Resources of Colletotrichum truncatum, C. plurivorum, C. musicola, and C. sojae: Four Species Pathogenic to Soybean (Glycine max).</title>
        <authorList>
            <person name="Rogerio F."/>
            <person name="Boufleur T.R."/>
            <person name="Ciampi-Guillardi M."/>
            <person name="Sukno S.A."/>
            <person name="Thon M.R."/>
            <person name="Massola Junior N.S."/>
            <person name="Baroncelli R."/>
        </authorList>
    </citation>
    <scope>NUCLEOTIDE SEQUENCE [LARGE SCALE GENOMIC DNA]</scope>
    <source>
        <strain evidence="1 2">CMES1059</strain>
    </source>
</reference>
<protein>
    <submittedName>
        <fullName evidence="1">Inner membrane magnesium transporter mrs2</fullName>
    </submittedName>
</protein>
<dbReference type="Proteomes" id="UP000805649">
    <property type="component" value="Unassembled WGS sequence"/>
</dbReference>
<dbReference type="EMBL" id="VUJX02000001">
    <property type="protein sequence ID" value="KAL0943460.1"/>
    <property type="molecule type" value="Genomic_DNA"/>
</dbReference>
<proteinExistence type="predicted"/>
<name>A0ACC3ZH60_COLTU</name>
<evidence type="ECO:0000313" key="2">
    <source>
        <dbReference type="Proteomes" id="UP000805649"/>
    </source>
</evidence>
<sequence length="443" mass="49310">MGLENSQSERFRATLENVQQTQPQILELDRFQPHHNVLSSDASMAMRLVRPNYRLCLSAHRLTLRLFTTKSSSSFTFQNASPTPTEPKRLRCTEVDENGVVTVRFISAKKTELTTRYGLVPRDIRKIEASTLSHIGIRPSTVLLHLFHLKVLVQRDRALVFDDATSPASRSAFLREIQEGIRQRDTAVAKAAAGQREDESYGQPQPTFEFLALEAVLSSVVSELEGELDAVRRPVERVLKSLEDDVDRRALLALLNISGRATRLAAQAELVLTAVEDVLDWDDSLAALYLSAKAADKDGRGKTADDDLTVAEALLGSYYVAYNEIVQETQSLVSSIRNTQESASAILDANRNSLMLLDLKFRMGTLGLATGAFFSAFYGMNISNYILEFTWAFPGVCGVSAILAVATSYYGLTVLRKIMRVKMEGHKEPRSLGSSRWSRTQKR</sequence>
<accession>A0ACC3ZH60</accession>
<organism evidence="1 2">
    <name type="scientific">Colletotrichum truncatum</name>
    <name type="common">Anthracnose fungus</name>
    <name type="synonym">Colletotrichum capsici</name>
    <dbReference type="NCBI Taxonomy" id="5467"/>
    <lineage>
        <taxon>Eukaryota</taxon>
        <taxon>Fungi</taxon>
        <taxon>Dikarya</taxon>
        <taxon>Ascomycota</taxon>
        <taxon>Pezizomycotina</taxon>
        <taxon>Sordariomycetes</taxon>
        <taxon>Hypocreomycetidae</taxon>
        <taxon>Glomerellales</taxon>
        <taxon>Glomerellaceae</taxon>
        <taxon>Colletotrichum</taxon>
        <taxon>Colletotrichum truncatum species complex</taxon>
    </lineage>
</organism>
<evidence type="ECO:0000313" key="1">
    <source>
        <dbReference type="EMBL" id="KAL0943460.1"/>
    </source>
</evidence>